<feature type="compositionally biased region" description="Basic and acidic residues" evidence="1">
    <location>
        <begin position="173"/>
        <end position="185"/>
    </location>
</feature>
<dbReference type="GeneID" id="54467719"/>
<feature type="region of interest" description="Disordered" evidence="1">
    <location>
        <begin position="158"/>
        <end position="189"/>
    </location>
</feature>
<organism evidence="2">
    <name type="scientific">Mytilinidion resinicola</name>
    <dbReference type="NCBI Taxonomy" id="574789"/>
    <lineage>
        <taxon>Eukaryota</taxon>
        <taxon>Fungi</taxon>
        <taxon>Dikarya</taxon>
        <taxon>Ascomycota</taxon>
        <taxon>Pezizomycotina</taxon>
        <taxon>Dothideomycetes</taxon>
        <taxon>Pleosporomycetidae</taxon>
        <taxon>Mytilinidiales</taxon>
        <taxon>Mytilinidiaceae</taxon>
        <taxon>Mytilinidion</taxon>
    </lineage>
</organism>
<name>A0A6A6Y990_9PEZI</name>
<feature type="compositionally biased region" description="Basic and acidic residues" evidence="1">
    <location>
        <begin position="339"/>
        <end position="360"/>
    </location>
</feature>
<sequence length="360" mass="41020">MLPEPTKPAPPAADDSTFAAQMTWKMAYDEYKDDKVLFDKQKESLQDLRIFILQTVDAKYTTYTYGISSARNLLAKLKKSIAPSDKARRDEIYNLWQEQKHYPTERTVEKWLRDWETLGSQQPRISNSYGSLVVVLPCCQRKGVAFLGASLATEALAPRERPPEMEPPLLETTADRPDIEPERPRMRAPAAACCSNAGRSIRGQSQITEGTTWPEISQAARDLTMTEKTLSSHGFMYGTAPYRFGAAPELNPPRPICAALTGLRKWDSPAVLADRDLLLNGSSRDVNPWMAEYRSEIVKEVKRLWPIIQETEKRLFGQKSFFLNMQKHPGRKGMWYPENQRRDKPDHQGVMDMDHEASRA</sequence>
<accession>A0A6A6Y990</accession>
<evidence type="ECO:0000256" key="1">
    <source>
        <dbReference type="SAM" id="MobiDB-lite"/>
    </source>
</evidence>
<proteinExistence type="predicted"/>
<evidence type="ECO:0000313" key="4">
    <source>
        <dbReference type="RefSeq" id="XP_033571361.1"/>
    </source>
</evidence>
<dbReference type="RefSeq" id="XP_033571361.1">
    <property type="nucleotide sequence ID" value="XM_033726826.1"/>
</dbReference>
<evidence type="ECO:0000313" key="2">
    <source>
        <dbReference type="EMBL" id="KAF2804397.1"/>
    </source>
</evidence>
<reference evidence="4" key="2">
    <citation type="submission" date="2020-04" db="EMBL/GenBank/DDBJ databases">
        <authorList>
            <consortium name="NCBI Genome Project"/>
        </authorList>
    </citation>
    <scope>NUCLEOTIDE SEQUENCE</scope>
    <source>
        <strain evidence="4">CBS 304.34</strain>
    </source>
</reference>
<evidence type="ECO:0000313" key="3">
    <source>
        <dbReference type="Proteomes" id="UP000504636"/>
    </source>
</evidence>
<dbReference type="OrthoDB" id="3763355at2759"/>
<reference evidence="2 4" key="1">
    <citation type="journal article" date="2020" name="Stud. Mycol.">
        <title>101 Dothideomycetes genomes: a test case for predicting lifestyles and emergence of pathogens.</title>
        <authorList>
            <person name="Haridas S."/>
            <person name="Albert R."/>
            <person name="Binder M."/>
            <person name="Bloem J."/>
            <person name="Labutti K."/>
            <person name="Salamov A."/>
            <person name="Andreopoulos B."/>
            <person name="Baker S."/>
            <person name="Barry K."/>
            <person name="Bills G."/>
            <person name="Bluhm B."/>
            <person name="Cannon C."/>
            <person name="Castanera R."/>
            <person name="Culley D."/>
            <person name="Daum C."/>
            <person name="Ezra D."/>
            <person name="Gonzalez J."/>
            <person name="Henrissat B."/>
            <person name="Kuo A."/>
            <person name="Liang C."/>
            <person name="Lipzen A."/>
            <person name="Lutzoni F."/>
            <person name="Magnuson J."/>
            <person name="Mondo S."/>
            <person name="Nolan M."/>
            <person name="Ohm R."/>
            <person name="Pangilinan J."/>
            <person name="Park H.-J."/>
            <person name="Ramirez L."/>
            <person name="Alfaro M."/>
            <person name="Sun H."/>
            <person name="Tritt A."/>
            <person name="Yoshinaga Y."/>
            <person name="Zwiers L.-H."/>
            <person name="Turgeon B."/>
            <person name="Goodwin S."/>
            <person name="Spatafora J."/>
            <person name="Crous P."/>
            <person name="Grigoriev I."/>
        </authorList>
    </citation>
    <scope>NUCLEOTIDE SEQUENCE</scope>
    <source>
        <strain evidence="2 4">CBS 304.34</strain>
    </source>
</reference>
<dbReference type="AlphaFoldDB" id="A0A6A6Y990"/>
<reference evidence="4" key="3">
    <citation type="submission" date="2025-04" db="UniProtKB">
        <authorList>
            <consortium name="RefSeq"/>
        </authorList>
    </citation>
    <scope>IDENTIFICATION</scope>
    <source>
        <strain evidence="4">CBS 304.34</strain>
    </source>
</reference>
<protein>
    <submittedName>
        <fullName evidence="2 4">Uncharacterized protein</fullName>
    </submittedName>
</protein>
<dbReference type="EMBL" id="MU003713">
    <property type="protein sequence ID" value="KAF2804397.1"/>
    <property type="molecule type" value="Genomic_DNA"/>
</dbReference>
<keyword evidence="3" id="KW-1185">Reference proteome</keyword>
<feature type="region of interest" description="Disordered" evidence="1">
    <location>
        <begin position="332"/>
        <end position="360"/>
    </location>
</feature>
<gene>
    <name evidence="2 4" type="ORF">BDZ99DRAFT_544936</name>
</gene>
<dbReference type="Proteomes" id="UP000504636">
    <property type="component" value="Unplaced"/>
</dbReference>